<dbReference type="Proteomes" id="UP000035681">
    <property type="component" value="Unplaced"/>
</dbReference>
<keyword evidence="4" id="KW-0349">Heme</keyword>
<dbReference type="InterPro" id="IPR006593">
    <property type="entry name" value="Cyt_b561/ferric_Rdtase_TM"/>
</dbReference>
<dbReference type="SMART" id="SM00665">
    <property type="entry name" value="B561"/>
    <property type="match status" value="1"/>
</dbReference>
<dbReference type="InterPro" id="IPR036390">
    <property type="entry name" value="WH_DNA-bd_sf"/>
</dbReference>
<dbReference type="SMART" id="SM00715">
    <property type="entry name" value="LA"/>
    <property type="match status" value="1"/>
</dbReference>
<keyword evidence="8" id="KW-0249">Electron transport</keyword>
<dbReference type="AlphaFoldDB" id="A0AAF5DQJ1"/>
<evidence type="ECO:0000256" key="5">
    <source>
        <dbReference type="ARBA" id="ARBA00022692"/>
    </source>
</evidence>
<keyword evidence="5 14" id="KW-0812">Transmembrane</keyword>
<evidence type="ECO:0000256" key="3">
    <source>
        <dbReference type="ARBA" id="ARBA00022448"/>
    </source>
</evidence>
<feature type="transmembrane region" description="Helical" evidence="14">
    <location>
        <begin position="535"/>
        <end position="556"/>
    </location>
</feature>
<dbReference type="GO" id="GO:0016491">
    <property type="term" value="F:oxidoreductase activity"/>
    <property type="evidence" value="ECO:0007669"/>
    <property type="project" value="InterPro"/>
</dbReference>
<keyword evidence="17" id="KW-1185">Reference proteome</keyword>
<keyword evidence="3" id="KW-0813">Transport</keyword>
<dbReference type="InterPro" id="IPR006630">
    <property type="entry name" value="La_HTH"/>
</dbReference>
<dbReference type="InterPro" id="IPR014729">
    <property type="entry name" value="Rossmann-like_a/b/a_fold"/>
</dbReference>
<dbReference type="GO" id="GO:0016020">
    <property type="term" value="C:membrane"/>
    <property type="evidence" value="ECO:0007669"/>
    <property type="project" value="UniProtKB-SubCell"/>
</dbReference>
<evidence type="ECO:0000259" key="15">
    <source>
        <dbReference type="PROSITE" id="PS50939"/>
    </source>
</evidence>
<accession>A0AAF5DQJ1</accession>
<proteinExistence type="predicted"/>
<dbReference type="Gene3D" id="1.20.120.1770">
    <property type="match status" value="1"/>
</dbReference>
<sequence length="1001" mass="117009">IMNNNETKIALLLSDVCNPPTYLHLRIFECAKNYVKDCMKKHVTEGILHVNNFFSSTTQKEDCISNEQRFKLSKLCCRRSKWIKADNWKINEFTNILSYFFTLSSHYQKYYDNEFGKNVVKIIFVCDSDFFSSLITSLKIIENNKKFLNNFNIIVVSVGQSQNFFTNILEKDFLEKYKNKLYFVNNTFNTQFSTSQQIRDALKKNETIRYCTEHDVVDYIEKYMLYKTPQSSLKNESQNNYNLSTECKKICSCSNKKNYKEKFIDHNIMAESYPNQGTLFNSQKESEPIWTSIIKNDYKKSKSLENIFNNGQYTPVYDNLTIDEMLKVSEHWVKEMLKQADELECDIKNKPTHSKKVSFSTNDEDNKIIENDDKLINTNIVEIHNDKSNNKQNDINDVEKFLSMYDSLNLSTKAKLLNIQSDNNEKKFSTNNSLDGENSVKINLKNKKKNKNNSNDRKNFALESTLMTNKLLLFIILNMENNFYHNKNKNYFLSNTIISITEFIGLITFSLIFYWGYAFGGGFGWKSKPAQEFRLHPVFMSFGLLFCQGSSIMIYRQFRSLQKTTLKWLHIILHVISLICMGVGFIAAYDSHVLAKPPKPDFMSLHSWIGLLTMSLYSIQFIFSFLCYMKPGFPLNVRKYVMPFHRYFGLIIFILTYGAIMMGMSEKAAWSMTCWTVEGYFCKEMLIMNFFGISVSLYVFLNGLEKRSLHNKKKGNNIEYNDGKKDNLRKNNKSKNVINNRNNFNLNNKMDNKSNNQNQSNYNKKMNKNNHNVDLPHYAKVIVNNNGIPVSRIQQINGKLSKELLGNSSNNQIAYHYPTLQNFLNTKNNNNKNQNKKFNNKNQNRNTYYKLSNNGNSYFSKTLISTLHFQPENSNQFKIIGYIHHPVPVMIPYQPIPSHQVIEHEKNIRQQVEYYFSEDNLIKDLFFRRLVLNPQTGGFVSIYQLLSFHMLYKLICHYQNPVAEIARILSTSDTVEVSPDGLMLRAKNNLHIKYAQMALSK</sequence>
<dbReference type="PROSITE" id="PS50961">
    <property type="entry name" value="HTH_LA"/>
    <property type="match status" value="1"/>
</dbReference>
<name>A0AAF5DQJ1_STRER</name>
<keyword evidence="9 14" id="KW-1133">Transmembrane helix</keyword>
<evidence type="ECO:0000256" key="12">
    <source>
        <dbReference type="PROSITE-ProRule" id="PRU00332"/>
    </source>
</evidence>
<evidence type="ECO:0000313" key="17">
    <source>
        <dbReference type="Proteomes" id="UP000035681"/>
    </source>
</evidence>
<comment type="subcellular location">
    <subcellularLocation>
        <location evidence="2">Membrane</location>
        <topology evidence="2">Multi-pass membrane protein</topology>
    </subcellularLocation>
</comment>
<evidence type="ECO:0000256" key="11">
    <source>
        <dbReference type="ARBA" id="ARBA00023136"/>
    </source>
</evidence>
<dbReference type="SUPFAM" id="SSF52374">
    <property type="entry name" value="Nucleotidylyl transferase"/>
    <property type="match status" value="1"/>
</dbReference>
<keyword evidence="6" id="KW-0479">Metal-binding</keyword>
<evidence type="ECO:0000256" key="10">
    <source>
        <dbReference type="ARBA" id="ARBA00023004"/>
    </source>
</evidence>
<comment type="cofactor">
    <cofactor evidence="1">
        <name>heme b</name>
        <dbReference type="ChEBI" id="CHEBI:60344"/>
    </cofactor>
</comment>
<evidence type="ECO:0000256" key="9">
    <source>
        <dbReference type="ARBA" id="ARBA00022989"/>
    </source>
</evidence>
<reference evidence="18" key="1">
    <citation type="submission" date="2024-02" db="UniProtKB">
        <authorList>
            <consortium name="WormBaseParasite"/>
        </authorList>
    </citation>
    <scope>IDENTIFICATION</scope>
</reference>
<dbReference type="GO" id="GO:0003723">
    <property type="term" value="F:RNA binding"/>
    <property type="evidence" value="ECO:0007669"/>
    <property type="project" value="UniProtKB-UniRule"/>
</dbReference>
<dbReference type="InterPro" id="IPR036388">
    <property type="entry name" value="WH-like_DNA-bd_sf"/>
</dbReference>
<dbReference type="PANTHER" id="PTHR10106">
    <property type="entry name" value="CYTOCHROME B561-RELATED"/>
    <property type="match status" value="1"/>
</dbReference>
<evidence type="ECO:0000256" key="8">
    <source>
        <dbReference type="ARBA" id="ARBA00022982"/>
    </source>
</evidence>
<keyword evidence="10" id="KW-0408">Iron</keyword>
<dbReference type="Pfam" id="PF03188">
    <property type="entry name" value="Cytochrom_B561"/>
    <property type="match status" value="1"/>
</dbReference>
<dbReference type="PROSITE" id="PS50939">
    <property type="entry name" value="CYTOCHROME_B561"/>
    <property type="match status" value="1"/>
</dbReference>
<dbReference type="InterPro" id="IPR043205">
    <property type="entry name" value="CYB561/CYBRD1-like"/>
</dbReference>
<feature type="domain" description="Cytochrome b561" evidence="15">
    <location>
        <begin position="500"/>
        <end position="707"/>
    </location>
</feature>
<evidence type="ECO:0000313" key="18">
    <source>
        <dbReference type="WBParaSite" id="TCONS_00015303.p1"/>
    </source>
</evidence>
<evidence type="ECO:0000256" key="14">
    <source>
        <dbReference type="SAM" id="Phobius"/>
    </source>
</evidence>
<evidence type="ECO:0000256" key="7">
    <source>
        <dbReference type="ARBA" id="ARBA00022884"/>
    </source>
</evidence>
<dbReference type="Pfam" id="PF01467">
    <property type="entry name" value="CTP_transf_like"/>
    <property type="match status" value="1"/>
</dbReference>
<organism evidence="17 18">
    <name type="scientific">Strongyloides stercoralis</name>
    <name type="common">Threadworm</name>
    <dbReference type="NCBI Taxonomy" id="6248"/>
    <lineage>
        <taxon>Eukaryota</taxon>
        <taxon>Metazoa</taxon>
        <taxon>Ecdysozoa</taxon>
        <taxon>Nematoda</taxon>
        <taxon>Chromadorea</taxon>
        <taxon>Rhabditida</taxon>
        <taxon>Tylenchina</taxon>
        <taxon>Panagrolaimomorpha</taxon>
        <taxon>Strongyloidoidea</taxon>
        <taxon>Strongyloididae</taxon>
        <taxon>Strongyloides</taxon>
    </lineage>
</organism>
<feature type="region of interest" description="Disordered" evidence="13">
    <location>
        <begin position="714"/>
        <end position="763"/>
    </location>
</feature>
<evidence type="ECO:0000256" key="6">
    <source>
        <dbReference type="ARBA" id="ARBA00022723"/>
    </source>
</evidence>
<evidence type="ECO:0000256" key="13">
    <source>
        <dbReference type="SAM" id="MobiDB-lite"/>
    </source>
</evidence>
<dbReference type="Gene3D" id="3.40.50.620">
    <property type="entry name" value="HUPs"/>
    <property type="match status" value="1"/>
</dbReference>
<protein>
    <submittedName>
        <fullName evidence="18">Cytochrome b561 domain-containing protein</fullName>
    </submittedName>
</protein>
<feature type="transmembrane region" description="Helical" evidence="14">
    <location>
        <begin position="568"/>
        <end position="588"/>
    </location>
</feature>
<dbReference type="GO" id="GO:0046872">
    <property type="term" value="F:metal ion binding"/>
    <property type="evidence" value="ECO:0007669"/>
    <property type="project" value="UniProtKB-KW"/>
</dbReference>
<dbReference type="CDD" id="cd07323">
    <property type="entry name" value="LAM"/>
    <property type="match status" value="1"/>
</dbReference>
<dbReference type="InterPro" id="IPR004821">
    <property type="entry name" value="Cyt_trans-like"/>
</dbReference>
<feature type="transmembrane region" description="Helical" evidence="14">
    <location>
        <begin position="647"/>
        <end position="665"/>
    </location>
</feature>
<evidence type="ECO:0000256" key="2">
    <source>
        <dbReference type="ARBA" id="ARBA00004141"/>
    </source>
</evidence>
<dbReference type="WBParaSite" id="TCONS_00015303.p1">
    <property type="protein sequence ID" value="TCONS_00015303.p1"/>
    <property type="gene ID" value="XLOC_009462"/>
</dbReference>
<dbReference type="FunFam" id="1.20.120.1770:FF:000001">
    <property type="entry name" value="Cytochrome b reductase 1"/>
    <property type="match status" value="1"/>
</dbReference>
<feature type="domain" description="HTH La-type RNA-binding" evidence="16">
    <location>
        <begin position="898"/>
        <end position="994"/>
    </location>
</feature>
<dbReference type="PANTHER" id="PTHR10106:SF0">
    <property type="entry name" value="LD36721P"/>
    <property type="match status" value="1"/>
</dbReference>
<keyword evidence="11 14" id="KW-0472">Membrane</keyword>
<feature type="compositionally biased region" description="Low complexity" evidence="13">
    <location>
        <begin position="734"/>
        <end position="763"/>
    </location>
</feature>
<feature type="transmembrane region" description="Helical" evidence="14">
    <location>
        <begin position="608"/>
        <end position="626"/>
    </location>
</feature>
<evidence type="ECO:0000256" key="1">
    <source>
        <dbReference type="ARBA" id="ARBA00001970"/>
    </source>
</evidence>
<feature type="transmembrane region" description="Helical" evidence="14">
    <location>
        <begin position="685"/>
        <end position="704"/>
    </location>
</feature>
<evidence type="ECO:0000259" key="16">
    <source>
        <dbReference type="PROSITE" id="PS50961"/>
    </source>
</evidence>
<dbReference type="SUPFAM" id="SSF46785">
    <property type="entry name" value="Winged helix' DNA-binding domain"/>
    <property type="match status" value="1"/>
</dbReference>
<evidence type="ECO:0000256" key="4">
    <source>
        <dbReference type="ARBA" id="ARBA00022617"/>
    </source>
</evidence>
<dbReference type="Pfam" id="PF05383">
    <property type="entry name" value="La"/>
    <property type="match status" value="1"/>
</dbReference>
<dbReference type="Gene3D" id="1.10.10.10">
    <property type="entry name" value="Winged helix-like DNA-binding domain superfamily/Winged helix DNA-binding domain"/>
    <property type="match status" value="1"/>
</dbReference>
<feature type="transmembrane region" description="Helical" evidence="14">
    <location>
        <begin position="491"/>
        <end position="515"/>
    </location>
</feature>
<keyword evidence="7 12" id="KW-0694">RNA-binding</keyword>